<reference evidence="2 3" key="1">
    <citation type="submission" date="2020-12" db="EMBL/GenBank/DDBJ databases">
        <title>Concerted genomic and epigenomic changes stabilize Arabidopsis allopolyploids.</title>
        <authorList>
            <person name="Chen Z."/>
        </authorList>
    </citation>
    <scope>NUCLEOTIDE SEQUENCE [LARGE SCALE GENOMIC DNA]</scope>
    <source>
        <strain evidence="2">Allo738</strain>
        <tissue evidence="2">Leaf</tissue>
    </source>
</reference>
<dbReference type="AlphaFoldDB" id="A0A8T2FPD9"/>
<feature type="signal peptide" evidence="1">
    <location>
        <begin position="1"/>
        <end position="24"/>
    </location>
</feature>
<sequence length="83" mass="9190">MAITKKILLPFVLTILFVISSVHCSDDTQGFGIKQEYKQCYTPDPCRKGGNDECERFCVAKSGLLYGKCINDGSKDVCCCLTK</sequence>
<keyword evidence="3" id="KW-1185">Reference proteome</keyword>
<keyword evidence="1" id="KW-0732">Signal</keyword>
<feature type="chain" id="PRO_5035932336" evidence="1">
    <location>
        <begin position="25"/>
        <end position="83"/>
    </location>
</feature>
<name>A0A8T2FPD9_9BRAS</name>
<evidence type="ECO:0000256" key="1">
    <source>
        <dbReference type="SAM" id="SignalP"/>
    </source>
</evidence>
<dbReference type="Proteomes" id="UP000694240">
    <property type="component" value="Chromosome 2"/>
</dbReference>
<comment type="caution">
    <text evidence="2">The sequence shown here is derived from an EMBL/GenBank/DDBJ whole genome shotgun (WGS) entry which is preliminary data.</text>
</comment>
<protein>
    <submittedName>
        <fullName evidence="2">Uncharacterized protein</fullName>
    </submittedName>
</protein>
<proteinExistence type="predicted"/>
<gene>
    <name evidence="2" type="ORF">ISN45_At02g007100</name>
</gene>
<organism evidence="2 3">
    <name type="scientific">Arabidopsis thaliana x Arabidopsis arenosa</name>
    <dbReference type="NCBI Taxonomy" id="1240361"/>
    <lineage>
        <taxon>Eukaryota</taxon>
        <taxon>Viridiplantae</taxon>
        <taxon>Streptophyta</taxon>
        <taxon>Embryophyta</taxon>
        <taxon>Tracheophyta</taxon>
        <taxon>Spermatophyta</taxon>
        <taxon>Magnoliopsida</taxon>
        <taxon>eudicotyledons</taxon>
        <taxon>Gunneridae</taxon>
        <taxon>Pentapetalae</taxon>
        <taxon>rosids</taxon>
        <taxon>malvids</taxon>
        <taxon>Brassicales</taxon>
        <taxon>Brassicaceae</taxon>
        <taxon>Camelineae</taxon>
        <taxon>Arabidopsis</taxon>
    </lineage>
</organism>
<evidence type="ECO:0000313" key="2">
    <source>
        <dbReference type="EMBL" id="KAG7636103.1"/>
    </source>
</evidence>
<dbReference type="EMBL" id="JAEFBK010000002">
    <property type="protein sequence ID" value="KAG7636103.1"/>
    <property type="molecule type" value="Genomic_DNA"/>
</dbReference>
<dbReference type="SMR" id="A0A8T2FPD9"/>
<evidence type="ECO:0000313" key="3">
    <source>
        <dbReference type="Proteomes" id="UP000694240"/>
    </source>
</evidence>
<accession>A0A8T2FPD9</accession>